<dbReference type="CDD" id="cd07571">
    <property type="entry name" value="ALP_N-acyl_transferase"/>
    <property type="match status" value="1"/>
</dbReference>
<protein>
    <recommendedName>
        <fullName evidence="9">Apolipoprotein N-acyltransferase</fullName>
        <shortName evidence="9">ALP N-acyltransferase</shortName>
        <ecNumber evidence="9">2.3.1.269</ecNumber>
    </recommendedName>
</protein>
<sequence>MKRSHLFLLSIISGLLFVIAWPTFPFTFCIFFAWVPLLHIAHNVSKVRAFIGYAFLSMLIWNIGTTWWIWNSTDVGSIAAMIANAVLMCIPLWGYFKLKNKSNQFYSSVAFIVYWMLFEWIHLNWQLSWPWLTLGNVFATHPNWVQWYAITGVSGGTLWVLIVNLLLFRLSQQYLEFKKIPLQKLLPVFIVIFLPILISYFSIPTIPNNNNSSNVVIVQPNIDPYQKFESLSTQAQLQRLISLSDSAINNETNLVVWPETALPEPVAQNQLSGVGMYQPVFKFLQQHPSITLLTGVESYVTYGNEKATPTAHAMPNGTYYDAFNSAVALHVGQPNQFYNKSKLVPGVESLPTFLNFMAPVFEQFGGTTGGYGRDTGAVVFSEPDNPYKMAPIICYESIYGGYVADYVRKGANLLTIITNDGWWGNTPGHLQHLNYARLRAIETRKFIARSANTGISAVISPTGQIITSTGYNEPAVIRYNIPTEATTTLYVKWGDWLYKITGLIALLVILYQLYGWLALRLRK</sequence>
<keyword evidence="6 9" id="KW-1133">Transmembrane helix</keyword>
<feature type="transmembrane region" description="Helical" evidence="9">
    <location>
        <begin position="496"/>
        <end position="519"/>
    </location>
</feature>
<evidence type="ECO:0000256" key="4">
    <source>
        <dbReference type="ARBA" id="ARBA00022679"/>
    </source>
</evidence>
<feature type="transmembrane region" description="Helical" evidence="9">
    <location>
        <begin position="105"/>
        <end position="125"/>
    </location>
</feature>
<dbReference type="InterPro" id="IPR045378">
    <property type="entry name" value="LNT_N"/>
</dbReference>
<evidence type="ECO:0000256" key="1">
    <source>
        <dbReference type="ARBA" id="ARBA00004651"/>
    </source>
</evidence>
<dbReference type="AlphaFoldDB" id="A0A2W7TDX3"/>
<comment type="pathway">
    <text evidence="9">Protein modification; lipoprotein biosynthesis (N-acyl transfer).</text>
</comment>
<evidence type="ECO:0000256" key="5">
    <source>
        <dbReference type="ARBA" id="ARBA00022692"/>
    </source>
</evidence>
<feature type="transmembrane region" description="Helical" evidence="9">
    <location>
        <begin position="6"/>
        <end position="38"/>
    </location>
</feature>
<organism evidence="11 12">
    <name type="scientific">Hydrotalea sandarakina</name>
    <dbReference type="NCBI Taxonomy" id="1004304"/>
    <lineage>
        <taxon>Bacteria</taxon>
        <taxon>Pseudomonadati</taxon>
        <taxon>Bacteroidota</taxon>
        <taxon>Chitinophagia</taxon>
        <taxon>Chitinophagales</taxon>
        <taxon>Chitinophagaceae</taxon>
        <taxon>Hydrotalea</taxon>
    </lineage>
</organism>
<dbReference type="PANTHER" id="PTHR38686:SF1">
    <property type="entry name" value="APOLIPOPROTEIN N-ACYLTRANSFERASE"/>
    <property type="match status" value="1"/>
</dbReference>
<evidence type="ECO:0000256" key="3">
    <source>
        <dbReference type="ARBA" id="ARBA00022475"/>
    </source>
</evidence>
<comment type="catalytic activity">
    <reaction evidence="9">
        <text>N-terminal S-1,2-diacyl-sn-glyceryl-L-cysteinyl-[lipoprotein] + a glycerophospholipid = N-acyl-S-1,2-diacyl-sn-glyceryl-L-cysteinyl-[lipoprotein] + a 2-acyl-sn-glycero-3-phospholipid + H(+)</text>
        <dbReference type="Rhea" id="RHEA:48228"/>
        <dbReference type="Rhea" id="RHEA-COMP:14681"/>
        <dbReference type="Rhea" id="RHEA-COMP:14684"/>
        <dbReference type="ChEBI" id="CHEBI:15378"/>
        <dbReference type="ChEBI" id="CHEBI:136912"/>
        <dbReference type="ChEBI" id="CHEBI:140656"/>
        <dbReference type="ChEBI" id="CHEBI:140657"/>
        <dbReference type="ChEBI" id="CHEBI:140660"/>
        <dbReference type="EC" id="2.3.1.269"/>
    </reaction>
</comment>
<keyword evidence="5 9" id="KW-0812">Transmembrane</keyword>
<feature type="transmembrane region" description="Helical" evidence="9">
    <location>
        <begin position="50"/>
        <end position="70"/>
    </location>
</feature>
<dbReference type="PANTHER" id="PTHR38686">
    <property type="entry name" value="APOLIPOPROTEIN N-ACYLTRANSFERASE"/>
    <property type="match status" value="1"/>
</dbReference>
<evidence type="ECO:0000256" key="9">
    <source>
        <dbReference type="HAMAP-Rule" id="MF_01148"/>
    </source>
</evidence>
<dbReference type="GO" id="GO:0042158">
    <property type="term" value="P:lipoprotein biosynthetic process"/>
    <property type="evidence" value="ECO:0007669"/>
    <property type="project" value="UniProtKB-UniRule"/>
</dbReference>
<dbReference type="InterPro" id="IPR003010">
    <property type="entry name" value="C-N_Hydrolase"/>
</dbReference>
<evidence type="ECO:0000256" key="2">
    <source>
        <dbReference type="ARBA" id="ARBA00010065"/>
    </source>
</evidence>
<feature type="transmembrane region" description="Helical" evidence="9">
    <location>
        <begin position="145"/>
        <end position="170"/>
    </location>
</feature>
<evidence type="ECO:0000313" key="12">
    <source>
        <dbReference type="Proteomes" id="UP000249720"/>
    </source>
</evidence>
<feature type="domain" description="CN hydrolase" evidence="10">
    <location>
        <begin position="218"/>
        <end position="483"/>
    </location>
</feature>
<feature type="transmembrane region" description="Helical" evidence="9">
    <location>
        <begin position="182"/>
        <end position="203"/>
    </location>
</feature>
<comment type="subcellular location">
    <subcellularLocation>
        <location evidence="1 9">Cell membrane</location>
        <topology evidence="1 9">Multi-pass membrane protein</topology>
    </subcellularLocation>
</comment>
<dbReference type="GO" id="GO:0016410">
    <property type="term" value="F:N-acyltransferase activity"/>
    <property type="evidence" value="ECO:0007669"/>
    <property type="project" value="UniProtKB-UniRule"/>
</dbReference>
<keyword evidence="3 9" id="KW-1003">Cell membrane</keyword>
<evidence type="ECO:0000259" key="10">
    <source>
        <dbReference type="PROSITE" id="PS50263"/>
    </source>
</evidence>
<dbReference type="UniPathway" id="UPA00666"/>
<comment type="caution">
    <text evidence="11">The sequence shown here is derived from an EMBL/GenBank/DDBJ whole genome shotgun (WGS) entry which is preliminary data.</text>
</comment>
<evidence type="ECO:0000256" key="6">
    <source>
        <dbReference type="ARBA" id="ARBA00022989"/>
    </source>
</evidence>
<feature type="transmembrane region" description="Helical" evidence="9">
    <location>
        <begin position="76"/>
        <end position="96"/>
    </location>
</feature>
<proteinExistence type="inferred from homology"/>
<gene>
    <name evidence="9" type="primary">lnt</name>
    <name evidence="11" type="ORF">LX80_02262</name>
</gene>
<dbReference type="HAMAP" id="MF_01148">
    <property type="entry name" value="Lnt"/>
    <property type="match status" value="1"/>
</dbReference>
<keyword evidence="4 9" id="KW-0808">Transferase</keyword>
<dbReference type="PROSITE" id="PS50263">
    <property type="entry name" value="CN_HYDROLASE"/>
    <property type="match status" value="1"/>
</dbReference>
<dbReference type="GO" id="GO:0005886">
    <property type="term" value="C:plasma membrane"/>
    <property type="evidence" value="ECO:0007669"/>
    <property type="project" value="UniProtKB-SubCell"/>
</dbReference>
<dbReference type="Gene3D" id="3.60.110.10">
    <property type="entry name" value="Carbon-nitrogen hydrolase"/>
    <property type="match status" value="1"/>
</dbReference>
<dbReference type="Proteomes" id="UP000249720">
    <property type="component" value="Unassembled WGS sequence"/>
</dbReference>
<dbReference type="InterPro" id="IPR004563">
    <property type="entry name" value="Apolipo_AcylTrfase"/>
</dbReference>
<accession>A0A2W7TDX3</accession>
<evidence type="ECO:0000256" key="7">
    <source>
        <dbReference type="ARBA" id="ARBA00023136"/>
    </source>
</evidence>
<dbReference type="NCBIfam" id="TIGR00546">
    <property type="entry name" value="lnt"/>
    <property type="match status" value="1"/>
</dbReference>
<dbReference type="Pfam" id="PF00795">
    <property type="entry name" value="CN_hydrolase"/>
    <property type="match status" value="1"/>
</dbReference>
<dbReference type="Pfam" id="PF20154">
    <property type="entry name" value="LNT_N"/>
    <property type="match status" value="1"/>
</dbReference>
<dbReference type="InterPro" id="IPR036526">
    <property type="entry name" value="C-N_Hydrolase_sf"/>
</dbReference>
<name>A0A2W7TDX3_9BACT</name>
<dbReference type="EC" id="2.3.1.269" evidence="9"/>
<evidence type="ECO:0000256" key="8">
    <source>
        <dbReference type="ARBA" id="ARBA00023315"/>
    </source>
</evidence>
<dbReference type="SUPFAM" id="SSF56317">
    <property type="entry name" value="Carbon-nitrogen hydrolase"/>
    <property type="match status" value="1"/>
</dbReference>
<dbReference type="OrthoDB" id="9804277at2"/>
<keyword evidence="12" id="KW-1185">Reference proteome</keyword>
<dbReference type="RefSeq" id="WP_146250485.1">
    <property type="nucleotide sequence ID" value="NZ_QKZV01000007.1"/>
</dbReference>
<evidence type="ECO:0000313" key="11">
    <source>
        <dbReference type="EMBL" id="PZX61532.1"/>
    </source>
</evidence>
<keyword evidence="11" id="KW-0449">Lipoprotein</keyword>
<dbReference type="EMBL" id="QKZV01000007">
    <property type="protein sequence ID" value="PZX61532.1"/>
    <property type="molecule type" value="Genomic_DNA"/>
</dbReference>
<comment type="function">
    <text evidence="9">Catalyzes the phospholipid dependent N-acylation of the N-terminal cysteine of apolipoprotein, the last step in lipoprotein maturation.</text>
</comment>
<keyword evidence="7 9" id="KW-0472">Membrane</keyword>
<comment type="similarity">
    <text evidence="2 9">Belongs to the CN hydrolase family. Apolipoprotein N-acyltransferase subfamily.</text>
</comment>
<keyword evidence="8 9" id="KW-0012">Acyltransferase</keyword>
<reference evidence="11 12" key="1">
    <citation type="submission" date="2018-06" db="EMBL/GenBank/DDBJ databases">
        <title>Genomic Encyclopedia of Archaeal and Bacterial Type Strains, Phase II (KMG-II): from individual species to whole genera.</title>
        <authorList>
            <person name="Goeker M."/>
        </authorList>
    </citation>
    <scope>NUCLEOTIDE SEQUENCE [LARGE SCALE GENOMIC DNA]</scope>
    <source>
        <strain evidence="11 12">DSM 23241</strain>
    </source>
</reference>